<organism evidence="1 2">
    <name type="scientific">Paenibacillus eucommiae</name>
    <dbReference type="NCBI Taxonomy" id="1355755"/>
    <lineage>
        <taxon>Bacteria</taxon>
        <taxon>Bacillati</taxon>
        <taxon>Bacillota</taxon>
        <taxon>Bacilli</taxon>
        <taxon>Bacillales</taxon>
        <taxon>Paenibacillaceae</taxon>
        <taxon>Paenibacillus</taxon>
    </lineage>
</organism>
<comment type="caution">
    <text evidence="1">The sequence shown here is derived from an EMBL/GenBank/DDBJ whole genome shotgun (WGS) entry which is preliminary data.</text>
</comment>
<dbReference type="Proteomes" id="UP001519287">
    <property type="component" value="Unassembled WGS sequence"/>
</dbReference>
<reference evidence="1 2" key="1">
    <citation type="submission" date="2021-03" db="EMBL/GenBank/DDBJ databases">
        <title>Genomic Encyclopedia of Type Strains, Phase IV (KMG-IV): sequencing the most valuable type-strain genomes for metagenomic binning, comparative biology and taxonomic classification.</title>
        <authorList>
            <person name="Goeker M."/>
        </authorList>
    </citation>
    <scope>NUCLEOTIDE SEQUENCE [LARGE SCALE GENOMIC DNA]</scope>
    <source>
        <strain evidence="1 2">DSM 26048</strain>
    </source>
</reference>
<sequence length="72" mass="8214">MDFAIKKTGGRIPLPVSPVPVSLPICSSRYFTRITSSSQSSESYEFRRIPWPLSTLMHLIIRHPHLPTICDF</sequence>
<evidence type="ECO:0000313" key="1">
    <source>
        <dbReference type="EMBL" id="MBP1990813.1"/>
    </source>
</evidence>
<keyword evidence="2" id="KW-1185">Reference proteome</keyword>
<proteinExistence type="predicted"/>
<gene>
    <name evidence="1" type="ORF">J2Z66_002419</name>
</gene>
<protein>
    <submittedName>
        <fullName evidence="1">Uncharacterized protein</fullName>
    </submittedName>
</protein>
<name>A0ABS4ITD3_9BACL</name>
<accession>A0ABS4ITD3</accession>
<evidence type="ECO:0000313" key="2">
    <source>
        <dbReference type="Proteomes" id="UP001519287"/>
    </source>
</evidence>
<dbReference type="EMBL" id="JAGGLB010000006">
    <property type="protein sequence ID" value="MBP1990813.1"/>
    <property type="molecule type" value="Genomic_DNA"/>
</dbReference>